<evidence type="ECO:0000313" key="2">
    <source>
        <dbReference type="Proteomes" id="UP000663888"/>
    </source>
</evidence>
<evidence type="ECO:0000313" key="1">
    <source>
        <dbReference type="EMBL" id="CAE6441474.1"/>
    </source>
</evidence>
<accession>A0A8H3AVG4</accession>
<dbReference type="AlphaFoldDB" id="A0A8H3AVG4"/>
<dbReference type="Proteomes" id="UP000663888">
    <property type="component" value="Unassembled WGS sequence"/>
</dbReference>
<proteinExistence type="predicted"/>
<dbReference type="Gene3D" id="2.80.10.50">
    <property type="match status" value="1"/>
</dbReference>
<gene>
    <name evidence="1" type="ORF">RDB_LOCUS50775</name>
</gene>
<comment type="caution">
    <text evidence="1">The sequence shown here is derived from an EMBL/GenBank/DDBJ whole genome shotgun (WGS) entry which is preliminary data.</text>
</comment>
<name>A0A8H3AVG4_9AGAM</name>
<sequence>MPLQDGHYQVSTEFGNICLYVGVPHEGVSSTNEGGTPVVAGPQTSEVPIELRSLGDDKYQIYFLHHGKMVLGYGDDNSEHGLNVIANPQSGHTEWTIKPGNESEKYQICTPQSELHWSVAPDTKRSSSIVLHPFTSGGPPIQEWKLEPLSDEES</sequence>
<organism evidence="1 2">
    <name type="scientific">Rhizoctonia solani</name>
    <dbReference type="NCBI Taxonomy" id="456999"/>
    <lineage>
        <taxon>Eukaryota</taxon>
        <taxon>Fungi</taxon>
        <taxon>Dikarya</taxon>
        <taxon>Basidiomycota</taxon>
        <taxon>Agaricomycotina</taxon>
        <taxon>Agaricomycetes</taxon>
        <taxon>Cantharellales</taxon>
        <taxon>Ceratobasidiaceae</taxon>
        <taxon>Rhizoctonia</taxon>
    </lineage>
</organism>
<protein>
    <submittedName>
        <fullName evidence="1">Uncharacterized protein</fullName>
    </submittedName>
</protein>
<dbReference type="EMBL" id="CAJMWX010000973">
    <property type="protein sequence ID" value="CAE6441474.1"/>
    <property type="molecule type" value="Genomic_DNA"/>
</dbReference>
<dbReference type="SUPFAM" id="SSF50370">
    <property type="entry name" value="Ricin B-like lectins"/>
    <property type="match status" value="1"/>
</dbReference>
<dbReference type="InterPro" id="IPR035992">
    <property type="entry name" value="Ricin_B-like_lectins"/>
</dbReference>
<reference evidence="1" key="1">
    <citation type="submission" date="2021-01" db="EMBL/GenBank/DDBJ databases">
        <authorList>
            <person name="Kaushik A."/>
        </authorList>
    </citation>
    <scope>NUCLEOTIDE SEQUENCE</scope>
    <source>
        <strain evidence="1">AG4-R118</strain>
    </source>
</reference>